<dbReference type="Gene3D" id="3.80.10.10">
    <property type="entry name" value="Ribonuclease Inhibitor"/>
    <property type="match status" value="1"/>
</dbReference>
<sequence>MIDDDQILPNLTELSLCGKDVKMILQADFPQHLFGSLRDLGIAADDSACFPIWNVLERFHNLEMLVLCYFSFHEEVFSMEGCLEKHVGKLAMIKELELCKQDSKFGPIFQYLEILRVYHCQSLLILLSSSSVSFGNLTKLVAFDCKKLIHLVTSSTAKTLARLLSLCVYGCRAMTEVVINDKDGVEKEEIVFPKLKRLELRDLDSLTSFCSANYTFKFPSLQDLSVIGCPKLKIFTTGESSTPPRVNVWYGETSNQRRWASNDLNSTIQQLHAEKLLAGSSSYSVDYD</sequence>
<reference evidence="3 4" key="1">
    <citation type="journal article" date="2017" name="Front. Genet.">
        <title>Draft sequencing of the heterozygous diploid genome of Satsuma (Citrus unshiu Marc.) using a hybrid assembly approach.</title>
        <authorList>
            <person name="Shimizu T."/>
            <person name="Tanizawa Y."/>
            <person name="Mochizuki T."/>
            <person name="Nagasaki H."/>
            <person name="Yoshioka T."/>
            <person name="Toyoda A."/>
            <person name="Fujiyama A."/>
            <person name="Kaminuma E."/>
            <person name="Nakamura Y."/>
        </authorList>
    </citation>
    <scope>NUCLEOTIDE SEQUENCE [LARGE SCALE GENOMIC DNA]</scope>
    <source>
        <strain evidence="4">cv. Miyagawa wase</strain>
    </source>
</reference>
<organism evidence="3 4">
    <name type="scientific">Citrus unshiu</name>
    <name type="common">Satsuma mandarin</name>
    <name type="synonym">Citrus nobilis var. unshiu</name>
    <dbReference type="NCBI Taxonomy" id="55188"/>
    <lineage>
        <taxon>Eukaryota</taxon>
        <taxon>Viridiplantae</taxon>
        <taxon>Streptophyta</taxon>
        <taxon>Embryophyta</taxon>
        <taxon>Tracheophyta</taxon>
        <taxon>Spermatophyta</taxon>
        <taxon>Magnoliopsida</taxon>
        <taxon>eudicotyledons</taxon>
        <taxon>Gunneridae</taxon>
        <taxon>Pentapetalae</taxon>
        <taxon>rosids</taxon>
        <taxon>malvids</taxon>
        <taxon>Sapindales</taxon>
        <taxon>Rutaceae</taxon>
        <taxon>Aurantioideae</taxon>
        <taxon>Citrus</taxon>
    </lineage>
</organism>
<dbReference type="InterPro" id="IPR050905">
    <property type="entry name" value="Plant_NBS-LRR"/>
</dbReference>
<name>A0A2H5MW47_CITUN</name>
<dbReference type="EMBL" id="BDQV01002718">
    <property type="protein sequence ID" value="GAY32186.1"/>
    <property type="molecule type" value="Genomic_DNA"/>
</dbReference>
<gene>
    <name evidence="3" type="ORF">CUMW_281100</name>
</gene>
<keyword evidence="1" id="KW-0611">Plant defense</keyword>
<dbReference type="PANTHER" id="PTHR33463:SF136">
    <property type="entry name" value="NB-ARC DOMAIN-CONTAINING PROTEIN"/>
    <property type="match status" value="1"/>
</dbReference>
<evidence type="ECO:0000259" key="2">
    <source>
        <dbReference type="Pfam" id="PF23247"/>
    </source>
</evidence>
<keyword evidence="4" id="KW-1185">Reference proteome</keyword>
<evidence type="ECO:0000313" key="3">
    <source>
        <dbReference type="EMBL" id="GAY32186.1"/>
    </source>
</evidence>
<accession>A0A2H5MW47</accession>
<evidence type="ECO:0000313" key="4">
    <source>
        <dbReference type="Proteomes" id="UP000236630"/>
    </source>
</evidence>
<feature type="domain" description="Disease resistance protein At4g27190-like leucine-rich repeats" evidence="2">
    <location>
        <begin position="130"/>
        <end position="233"/>
    </location>
</feature>
<evidence type="ECO:0000256" key="1">
    <source>
        <dbReference type="ARBA" id="ARBA00022821"/>
    </source>
</evidence>
<dbReference type="AlphaFoldDB" id="A0A2H5MW47"/>
<protein>
    <recommendedName>
        <fullName evidence="2">Disease resistance protein At4g27190-like leucine-rich repeats domain-containing protein</fullName>
    </recommendedName>
</protein>
<dbReference type="SUPFAM" id="SSF52047">
    <property type="entry name" value="RNI-like"/>
    <property type="match status" value="1"/>
</dbReference>
<dbReference type="PANTHER" id="PTHR33463">
    <property type="entry name" value="NB-ARC DOMAIN-CONTAINING PROTEIN-RELATED"/>
    <property type="match status" value="1"/>
</dbReference>
<comment type="caution">
    <text evidence="3">The sequence shown here is derived from an EMBL/GenBank/DDBJ whole genome shotgun (WGS) entry which is preliminary data.</text>
</comment>
<dbReference type="STRING" id="55188.A0A2H5MW47"/>
<proteinExistence type="predicted"/>
<dbReference type="Proteomes" id="UP000236630">
    <property type="component" value="Unassembled WGS sequence"/>
</dbReference>
<dbReference type="InterPro" id="IPR032675">
    <property type="entry name" value="LRR_dom_sf"/>
</dbReference>
<dbReference type="InterPro" id="IPR057135">
    <property type="entry name" value="At4g27190-like_LRR"/>
</dbReference>
<dbReference type="Pfam" id="PF23247">
    <property type="entry name" value="LRR_RPS2"/>
    <property type="match status" value="1"/>
</dbReference>